<keyword evidence="1" id="KW-0472">Membrane</keyword>
<feature type="transmembrane region" description="Helical" evidence="1">
    <location>
        <begin position="126"/>
        <end position="147"/>
    </location>
</feature>
<sequence>MVEIVLLVVFIISLVVLKILRKEYQFALAGKIAMSAMLVVAFIGRFKFPHGLAMMLPDVIPYRLEMVYLTGFLELFAAVGLLIPRFQALTARLLILFFILILPANIYGAIHHVNIETASFDGPGPVYLWFRIPLQLFFIAWVYLFALKKYSTIAINKKPALLK</sequence>
<dbReference type="EMBL" id="FOAF01000001">
    <property type="protein sequence ID" value="SEK49050.1"/>
    <property type="molecule type" value="Genomic_DNA"/>
</dbReference>
<organism evidence="2 3">
    <name type="scientific">Olivibacter domesticus</name>
    <name type="common">Pseudosphingobacterium domesticum</name>
    <dbReference type="NCBI Taxonomy" id="407022"/>
    <lineage>
        <taxon>Bacteria</taxon>
        <taxon>Pseudomonadati</taxon>
        <taxon>Bacteroidota</taxon>
        <taxon>Sphingobacteriia</taxon>
        <taxon>Sphingobacteriales</taxon>
        <taxon>Sphingobacteriaceae</taxon>
        <taxon>Olivibacter</taxon>
    </lineage>
</organism>
<evidence type="ECO:0000256" key="1">
    <source>
        <dbReference type="SAM" id="Phobius"/>
    </source>
</evidence>
<keyword evidence="1" id="KW-1133">Transmembrane helix</keyword>
<dbReference type="Proteomes" id="UP000199421">
    <property type="component" value="Unassembled WGS sequence"/>
</dbReference>
<reference evidence="3" key="1">
    <citation type="submission" date="2016-10" db="EMBL/GenBank/DDBJ databases">
        <authorList>
            <person name="Varghese N."/>
            <person name="Submissions S."/>
        </authorList>
    </citation>
    <scope>NUCLEOTIDE SEQUENCE [LARGE SCALE GENOMIC DNA]</scope>
    <source>
        <strain evidence="3">DSM 18733</strain>
    </source>
</reference>
<protein>
    <submittedName>
        <fullName evidence="2">Uncharacterized membrane protein</fullName>
    </submittedName>
</protein>
<feature type="transmembrane region" description="Helical" evidence="1">
    <location>
        <begin position="6"/>
        <end position="21"/>
    </location>
</feature>
<feature type="transmembrane region" description="Helical" evidence="1">
    <location>
        <begin position="28"/>
        <end position="46"/>
    </location>
</feature>
<feature type="transmembrane region" description="Helical" evidence="1">
    <location>
        <begin position="66"/>
        <end position="86"/>
    </location>
</feature>
<gene>
    <name evidence="2" type="ORF">SAMN05661044_00366</name>
</gene>
<accession>A0A1H7HJE4</accession>
<name>A0A1H7HJE4_OLID1</name>
<feature type="transmembrane region" description="Helical" evidence="1">
    <location>
        <begin position="93"/>
        <end position="114"/>
    </location>
</feature>
<dbReference type="STRING" id="407022.SAMN05661044_00366"/>
<keyword evidence="1" id="KW-0812">Transmembrane</keyword>
<dbReference type="OrthoDB" id="673526at2"/>
<dbReference type="RefSeq" id="WP_093317506.1">
    <property type="nucleotide sequence ID" value="NZ_FOAF01000001.1"/>
</dbReference>
<evidence type="ECO:0000313" key="3">
    <source>
        <dbReference type="Proteomes" id="UP000199421"/>
    </source>
</evidence>
<keyword evidence="3" id="KW-1185">Reference proteome</keyword>
<proteinExistence type="predicted"/>
<evidence type="ECO:0000313" key="2">
    <source>
        <dbReference type="EMBL" id="SEK49050.1"/>
    </source>
</evidence>
<dbReference type="PANTHER" id="PTHR36974:SF1">
    <property type="entry name" value="DOXX FAMILY MEMBRANE PROTEIN"/>
    <property type="match status" value="1"/>
</dbReference>
<dbReference type="AlphaFoldDB" id="A0A1H7HJE4"/>
<dbReference type="PANTHER" id="PTHR36974">
    <property type="entry name" value="MEMBRANE PROTEIN-RELATED"/>
    <property type="match status" value="1"/>
</dbReference>